<feature type="domain" description="THIF-type NAD/FAD binding fold" evidence="1">
    <location>
        <begin position="327"/>
        <end position="439"/>
    </location>
</feature>
<protein>
    <recommendedName>
        <fullName evidence="1">THIF-type NAD/FAD binding fold domain-containing protein</fullName>
    </recommendedName>
</protein>
<dbReference type="Proteomes" id="UP000283627">
    <property type="component" value="Unassembled WGS sequence"/>
</dbReference>
<dbReference type="AlphaFoldDB" id="A0A423KG35"/>
<dbReference type="Gene3D" id="3.40.50.720">
    <property type="entry name" value="NAD(P)-binding Rossmann-like Domain"/>
    <property type="match status" value="1"/>
</dbReference>
<evidence type="ECO:0000259" key="1">
    <source>
        <dbReference type="Pfam" id="PF00899"/>
    </source>
</evidence>
<dbReference type="EMBL" id="MOBP01000012">
    <property type="protein sequence ID" value="RON51769.1"/>
    <property type="molecule type" value="Genomic_DNA"/>
</dbReference>
<dbReference type="RefSeq" id="WP_123408214.1">
    <property type="nucleotide sequence ID" value="NZ_MOBP01000012.1"/>
</dbReference>
<dbReference type="PANTHER" id="PTHR43267:SF1">
    <property type="entry name" value="TRNA THREONYLCARBAMOYLADENOSINE DEHYDRATASE"/>
    <property type="match status" value="1"/>
</dbReference>
<evidence type="ECO:0000313" key="3">
    <source>
        <dbReference type="Proteomes" id="UP000283627"/>
    </source>
</evidence>
<dbReference type="GO" id="GO:0061504">
    <property type="term" value="P:cyclic threonylcarbamoyladenosine biosynthetic process"/>
    <property type="evidence" value="ECO:0007669"/>
    <property type="project" value="TreeGrafter"/>
</dbReference>
<dbReference type="InterPro" id="IPR045886">
    <property type="entry name" value="ThiF/MoeB/HesA"/>
</dbReference>
<dbReference type="InterPro" id="IPR035985">
    <property type="entry name" value="Ubiquitin-activating_enz"/>
</dbReference>
<organism evidence="2 3">
    <name type="scientific">Pseudomonas frederiksbergensis</name>
    <dbReference type="NCBI Taxonomy" id="104087"/>
    <lineage>
        <taxon>Bacteria</taxon>
        <taxon>Pseudomonadati</taxon>
        <taxon>Pseudomonadota</taxon>
        <taxon>Gammaproteobacteria</taxon>
        <taxon>Pseudomonadales</taxon>
        <taxon>Pseudomonadaceae</taxon>
        <taxon>Pseudomonas</taxon>
    </lineage>
</organism>
<dbReference type="OrthoDB" id="6172929at2"/>
<comment type="caution">
    <text evidence="2">The sequence shown here is derived from an EMBL/GenBank/DDBJ whole genome shotgun (WGS) entry which is preliminary data.</text>
</comment>
<proteinExistence type="predicted"/>
<dbReference type="GO" id="GO:0061503">
    <property type="term" value="F:tRNA threonylcarbamoyladenosine dehydratase"/>
    <property type="evidence" value="ECO:0007669"/>
    <property type="project" value="TreeGrafter"/>
</dbReference>
<name>A0A423KG35_9PSED</name>
<dbReference type="InterPro" id="IPR000594">
    <property type="entry name" value="ThiF_NAD_FAD-bd"/>
</dbReference>
<accession>A0A423KG35</accession>
<dbReference type="PANTHER" id="PTHR43267">
    <property type="entry name" value="TRNA THREONYLCARBAMOYLADENOSINE DEHYDRATASE"/>
    <property type="match status" value="1"/>
</dbReference>
<reference evidence="2 3" key="1">
    <citation type="submission" date="2016-10" db="EMBL/GenBank/DDBJ databases">
        <title>Comparative genome analysis of multiple Pseudomonas spp. focuses on biocontrol and plant growth promoting traits.</title>
        <authorList>
            <person name="Tao X.-Y."/>
            <person name="Taylor C.G."/>
        </authorList>
    </citation>
    <scope>NUCLEOTIDE SEQUENCE [LARGE SCALE GENOMIC DNA]</scope>
    <source>
        <strain evidence="2 3">39A2</strain>
    </source>
</reference>
<dbReference type="SUPFAM" id="SSF69572">
    <property type="entry name" value="Activating enzymes of the ubiquitin-like proteins"/>
    <property type="match status" value="1"/>
</dbReference>
<dbReference type="CDD" id="cd01483">
    <property type="entry name" value="E1_enzyme_family"/>
    <property type="match status" value="1"/>
</dbReference>
<gene>
    <name evidence="2" type="ORF">BK665_18030</name>
</gene>
<sequence length="578" mass="63749">MPDNVIQPTPFEQAAGAVQEWFDGPGSAMVARVQHPDRGRHLAAWHMHLPHPVMGTQRVTLSLLRDFPASAPQIHFAPELCLNWPHVEESGRFCHGVEPEAGDYADPTQIVQCVLERLQAFWENTENPSWISEEFQKESLSYWLRFCRLYQRKQGRLSPVEARVHYTAIDEVTEGRVASYFKESNRKPRCRMLVATLGKDDPNTLAHQYRWASGNLVRGDALFAPLPENTPWGPTDWPQTFDALSDLVGGITGNPQTVPEWIQDKAGKRRSSLLVVLVQRNVCYGYQISAPVVPGLTAPQITPITLQRVDPDWALARDQQLPTLHQRRQRRVLVLGCGSLGAPVAELLARAGVGELHLVDMEVLEAPNCSRHVLGADDIGEGKAEALARRLRLSIPGLAVTGLAATAAVYVSARCKPGDYDLVLDCTGEAAVRSMLTRFRTLSLGGCSVVHGWMEPFCSAAHAVFIGHDREWPVNDPTAKVNVGQWTSETRIQLPACGAGFHPYGAADAWQSAGFIAERVLATLDNPAMPSTIWSWVRSKAFFDSLGVRVKVGPLAPNSTNTFDSIQISRSFEDVLGE</sequence>
<dbReference type="GO" id="GO:0008641">
    <property type="term" value="F:ubiquitin-like modifier activating enzyme activity"/>
    <property type="evidence" value="ECO:0007669"/>
    <property type="project" value="InterPro"/>
</dbReference>
<evidence type="ECO:0000313" key="2">
    <source>
        <dbReference type="EMBL" id="RON51769.1"/>
    </source>
</evidence>
<dbReference type="Pfam" id="PF00899">
    <property type="entry name" value="ThiF"/>
    <property type="match status" value="1"/>
</dbReference>